<proteinExistence type="predicted"/>
<accession>A0ACC1S558</accession>
<gene>
    <name evidence="1" type="ORF">NM688_g7460</name>
</gene>
<evidence type="ECO:0000313" key="2">
    <source>
        <dbReference type="Proteomes" id="UP001148662"/>
    </source>
</evidence>
<dbReference type="Proteomes" id="UP001148662">
    <property type="component" value="Unassembled WGS sequence"/>
</dbReference>
<dbReference type="EMBL" id="JANHOG010001749">
    <property type="protein sequence ID" value="KAJ3532174.1"/>
    <property type="molecule type" value="Genomic_DNA"/>
</dbReference>
<evidence type="ECO:0000313" key="1">
    <source>
        <dbReference type="EMBL" id="KAJ3532174.1"/>
    </source>
</evidence>
<name>A0ACC1S558_9APHY</name>
<comment type="caution">
    <text evidence="1">The sequence shown here is derived from an EMBL/GenBank/DDBJ whole genome shotgun (WGS) entry which is preliminary data.</text>
</comment>
<organism evidence="1 2">
    <name type="scientific">Phlebia brevispora</name>
    <dbReference type="NCBI Taxonomy" id="194682"/>
    <lineage>
        <taxon>Eukaryota</taxon>
        <taxon>Fungi</taxon>
        <taxon>Dikarya</taxon>
        <taxon>Basidiomycota</taxon>
        <taxon>Agaricomycotina</taxon>
        <taxon>Agaricomycetes</taxon>
        <taxon>Polyporales</taxon>
        <taxon>Meruliaceae</taxon>
        <taxon>Phlebia</taxon>
    </lineage>
</organism>
<sequence length="133" mass="14692">MVRVGGGWAELSKFIKEHFADAFRLLPDSPVRAKGSEEKWISSATLTQAIQVREANTPLSPPRTPEPRSPIPSFAILTPSPRSVESSGSPLRAIQFIRRADRDSPVFRPDTPTRAPRSLGSSLNTPRPPVWRP</sequence>
<keyword evidence="2" id="KW-1185">Reference proteome</keyword>
<reference evidence="1" key="1">
    <citation type="submission" date="2022-07" db="EMBL/GenBank/DDBJ databases">
        <title>Genome Sequence of Phlebia brevispora.</title>
        <authorList>
            <person name="Buettner E."/>
        </authorList>
    </citation>
    <scope>NUCLEOTIDE SEQUENCE</scope>
    <source>
        <strain evidence="1">MPL23</strain>
    </source>
</reference>
<protein>
    <submittedName>
        <fullName evidence="1">Uncharacterized protein</fullName>
    </submittedName>
</protein>